<organism evidence="2 3">
    <name type="scientific">Lentzea miocenica</name>
    <dbReference type="NCBI Taxonomy" id="3095431"/>
    <lineage>
        <taxon>Bacteria</taxon>
        <taxon>Bacillati</taxon>
        <taxon>Actinomycetota</taxon>
        <taxon>Actinomycetes</taxon>
        <taxon>Pseudonocardiales</taxon>
        <taxon>Pseudonocardiaceae</taxon>
        <taxon>Lentzea</taxon>
    </lineage>
</organism>
<proteinExistence type="predicted"/>
<keyword evidence="3" id="KW-1185">Reference proteome</keyword>
<accession>A0ABU4SU87</accession>
<sequence length="357" mass="39760">MKLSARQLNRALLARQFLLERTGRTPFEVVEHLVGMQSQVPLSPYVGLWSRISHFQPADLATTLESRATVRLVLMRATIHLVSARDALLLRPLLKPVLDRTNFTGHNGKQIEGIDPAELAQRGREILEEEPRTREDLGKLLKERWTGHQATALAYAVQLLVPLAQIPPRGVWGLAPGRGAHATLKTWLGSESLPEPSLTEVVSRYFRAFGPASIQDVQTWSGLTRLAEVVERLPLRRFSDENGKTLFDHEDSPRPDEDTPAPPRFLPEFDNIALSHADRTRIISPGFNGSSTRGGFTVDGFVSGTWKIEKKKQAATLLVAPYQRLLKRDSAQVEAEGRRLLEFAAPGAEHAVAFEQT</sequence>
<feature type="compositionally biased region" description="Basic and acidic residues" evidence="1">
    <location>
        <begin position="243"/>
        <end position="257"/>
    </location>
</feature>
<gene>
    <name evidence="2" type="ORF">SK803_04470</name>
</gene>
<dbReference type="EMBL" id="JAXAVW010000003">
    <property type="protein sequence ID" value="MDX8029449.1"/>
    <property type="molecule type" value="Genomic_DNA"/>
</dbReference>
<evidence type="ECO:0000313" key="2">
    <source>
        <dbReference type="EMBL" id="MDX8029449.1"/>
    </source>
</evidence>
<evidence type="ECO:0000313" key="3">
    <source>
        <dbReference type="Proteomes" id="UP001285521"/>
    </source>
</evidence>
<dbReference type="Proteomes" id="UP001285521">
    <property type="component" value="Unassembled WGS sequence"/>
</dbReference>
<evidence type="ECO:0000256" key="1">
    <source>
        <dbReference type="SAM" id="MobiDB-lite"/>
    </source>
</evidence>
<reference evidence="2 3" key="1">
    <citation type="submission" date="2023-11" db="EMBL/GenBank/DDBJ databases">
        <title>Lentzea sokolovensis, sp. nov., Lentzea kristufkii, sp. nov., and Lentzea miocenensis, sp. nov., rare actinobacteria from Sokolov Coal Basin, Miocene lacustrine sediment, Czech Republic.</title>
        <authorList>
            <person name="Lara A."/>
            <person name="Kotroba L."/>
            <person name="Nouioui I."/>
            <person name="Neumann-Schaal M."/>
            <person name="Mast Y."/>
            <person name="Chronakova A."/>
        </authorList>
    </citation>
    <scope>NUCLEOTIDE SEQUENCE [LARGE SCALE GENOMIC DNA]</scope>
    <source>
        <strain evidence="2 3">BCCO 10_0856</strain>
    </source>
</reference>
<keyword evidence="2" id="KW-0238">DNA-binding</keyword>
<comment type="caution">
    <text evidence="2">The sequence shown here is derived from an EMBL/GenBank/DDBJ whole genome shotgun (WGS) entry which is preliminary data.</text>
</comment>
<reference evidence="2 3" key="2">
    <citation type="submission" date="2023-11" db="EMBL/GenBank/DDBJ databases">
        <authorList>
            <person name="Lara A.C."/>
            <person name="Chronakova A."/>
        </authorList>
    </citation>
    <scope>NUCLEOTIDE SEQUENCE [LARGE SCALE GENOMIC DNA]</scope>
    <source>
        <strain evidence="2 3">BCCO 10_0856</strain>
    </source>
</reference>
<dbReference type="PANTHER" id="PTHR38479">
    <property type="entry name" value="LMO0824 PROTEIN"/>
    <property type="match status" value="1"/>
</dbReference>
<dbReference type="GO" id="GO:0003677">
    <property type="term" value="F:DNA binding"/>
    <property type="evidence" value="ECO:0007669"/>
    <property type="project" value="UniProtKB-KW"/>
</dbReference>
<name>A0ABU4SU87_9PSEU</name>
<protein>
    <submittedName>
        <fullName evidence="2">Winged helix DNA-binding domain-containing protein</fullName>
    </submittedName>
</protein>
<dbReference type="PANTHER" id="PTHR38479:SF2">
    <property type="entry name" value="WINGED HELIX DNA-BINDING DOMAIN-CONTAINING PROTEIN"/>
    <property type="match status" value="1"/>
</dbReference>
<dbReference type="RefSeq" id="WP_319964454.1">
    <property type="nucleotide sequence ID" value="NZ_JAXAVW010000003.1"/>
</dbReference>
<dbReference type="InterPro" id="IPR009351">
    <property type="entry name" value="AlkZ-like"/>
</dbReference>
<dbReference type="Pfam" id="PF06224">
    <property type="entry name" value="AlkZ-like"/>
    <property type="match status" value="1"/>
</dbReference>
<feature type="region of interest" description="Disordered" evidence="1">
    <location>
        <begin position="243"/>
        <end position="263"/>
    </location>
</feature>